<dbReference type="RefSeq" id="WP_340366862.1">
    <property type="nucleotide sequence ID" value="NZ_JBBKZV010000026.1"/>
</dbReference>
<dbReference type="EMBL" id="JBBKZV010000026">
    <property type="protein sequence ID" value="MEJ8825834.1"/>
    <property type="molecule type" value="Genomic_DNA"/>
</dbReference>
<accession>A0ABU8W762</accession>
<dbReference type="InterPro" id="IPR029032">
    <property type="entry name" value="AhpD-like"/>
</dbReference>
<name>A0ABU8W762_9BURK</name>
<dbReference type="Pfam" id="PF02627">
    <property type="entry name" value="CMD"/>
    <property type="match status" value="1"/>
</dbReference>
<evidence type="ECO:0000259" key="1">
    <source>
        <dbReference type="Pfam" id="PF02627"/>
    </source>
</evidence>
<dbReference type="PANTHER" id="PTHR35446">
    <property type="entry name" value="SI:CH211-175M2.5"/>
    <property type="match status" value="1"/>
</dbReference>
<dbReference type="Proteomes" id="UP001363010">
    <property type="component" value="Unassembled WGS sequence"/>
</dbReference>
<dbReference type="InterPro" id="IPR003779">
    <property type="entry name" value="CMD-like"/>
</dbReference>
<proteinExistence type="predicted"/>
<sequence length="361" mass="39372">MTVLLSEIQWSDPVLPAAHDVAWEAELKRRGAQVLEVDRRVAPSRWLREAAYEATNYVPAALPERLYRMGSMVTAQENSCRYCYGANRAYMKVLGYSESFIQKVERDVQTAELDDKERAYIAFCRSLARSRPRPAAAERAALLKLGYTPAEIGEIAYLISFGCFYNRVSTLMACPPEQKFERMASGPFRWLLAFAMPLMKKFAPTRPIQTVPDRAALAAGPFGVVLAPLAGLPASRVMKAALDGSFASGVLSRTAKLLMFAVVSRSLGCPHCEGAAARLLIEEGLSPTEIESAMTTLRCAGLAQREAGLLAWARDTVYYEPASIQQKSRALGAQLGADALLEAIGVASLANGTVRLAMLLE</sequence>
<evidence type="ECO:0000313" key="2">
    <source>
        <dbReference type="EMBL" id="MEJ8825834.1"/>
    </source>
</evidence>
<gene>
    <name evidence="2" type="ORF">WKW80_28015</name>
</gene>
<dbReference type="Gene3D" id="1.20.1290.10">
    <property type="entry name" value="AhpD-like"/>
    <property type="match status" value="2"/>
</dbReference>
<evidence type="ECO:0000313" key="3">
    <source>
        <dbReference type="Proteomes" id="UP001363010"/>
    </source>
</evidence>
<dbReference type="SUPFAM" id="SSF69118">
    <property type="entry name" value="AhpD-like"/>
    <property type="match status" value="2"/>
</dbReference>
<reference evidence="2 3" key="1">
    <citation type="submission" date="2024-03" db="EMBL/GenBank/DDBJ databases">
        <title>Novel species of the genus Variovorax.</title>
        <authorList>
            <person name="Liu Q."/>
            <person name="Xin Y.-H."/>
        </authorList>
    </citation>
    <scope>NUCLEOTIDE SEQUENCE [LARGE SCALE GENOMIC DNA]</scope>
    <source>
        <strain evidence="2 3">KACC 18501</strain>
    </source>
</reference>
<keyword evidence="3" id="KW-1185">Reference proteome</keyword>
<comment type="caution">
    <text evidence="2">The sequence shown here is derived from an EMBL/GenBank/DDBJ whole genome shotgun (WGS) entry which is preliminary data.</text>
</comment>
<organism evidence="2 3">
    <name type="scientific">Variovorax humicola</name>
    <dbReference type="NCBI Taxonomy" id="1769758"/>
    <lineage>
        <taxon>Bacteria</taxon>
        <taxon>Pseudomonadati</taxon>
        <taxon>Pseudomonadota</taxon>
        <taxon>Betaproteobacteria</taxon>
        <taxon>Burkholderiales</taxon>
        <taxon>Comamonadaceae</taxon>
        <taxon>Variovorax</taxon>
    </lineage>
</organism>
<protein>
    <submittedName>
        <fullName evidence="2">Carboxymuconolactone decarboxylase family protein</fullName>
    </submittedName>
</protein>
<feature type="domain" description="Carboxymuconolactone decarboxylase-like" evidence="1">
    <location>
        <begin position="237"/>
        <end position="315"/>
    </location>
</feature>
<dbReference type="PANTHER" id="PTHR35446:SF2">
    <property type="entry name" value="CARBOXYMUCONOLACTONE DECARBOXYLASE-LIKE DOMAIN-CONTAINING PROTEIN"/>
    <property type="match status" value="1"/>
</dbReference>